<comment type="caution">
    <text evidence="2">The sequence shown here is derived from an EMBL/GenBank/DDBJ whole genome shotgun (WGS) entry which is preliminary data.</text>
</comment>
<sequence length="134" mass="15339">MLMRKIFTHYHNLNKVGLWLSILCTVHCLAMPFLLTSLPYLSKNAISEQSEILLIGVSAGLAIFLLRKDYKNHHNSTPLRLLLVALIFNILGIFFVPHAYEMFFNVTGGLLMASAYGLNWYWHKRACHSTGHQH</sequence>
<evidence type="ECO:0000313" key="3">
    <source>
        <dbReference type="Proteomes" id="UP000293162"/>
    </source>
</evidence>
<accession>A0A4Q5LYX5</accession>
<evidence type="ECO:0000256" key="1">
    <source>
        <dbReference type="SAM" id="Phobius"/>
    </source>
</evidence>
<name>A0A4Q5LYX5_9BACT</name>
<feature type="transmembrane region" description="Helical" evidence="1">
    <location>
        <begin position="46"/>
        <end position="66"/>
    </location>
</feature>
<dbReference type="Pfam" id="PF03203">
    <property type="entry name" value="MerC"/>
    <property type="match status" value="1"/>
</dbReference>
<dbReference type="GO" id="GO:0016020">
    <property type="term" value="C:membrane"/>
    <property type="evidence" value="ECO:0007669"/>
    <property type="project" value="InterPro"/>
</dbReference>
<dbReference type="GO" id="GO:0015097">
    <property type="term" value="F:mercury ion transmembrane transporter activity"/>
    <property type="evidence" value="ECO:0007669"/>
    <property type="project" value="InterPro"/>
</dbReference>
<proteinExistence type="predicted"/>
<keyword evidence="1" id="KW-0472">Membrane</keyword>
<dbReference type="OrthoDB" id="5966279at2"/>
<keyword evidence="1" id="KW-0812">Transmembrane</keyword>
<feature type="transmembrane region" description="Helical" evidence="1">
    <location>
        <begin position="102"/>
        <end position="122"/>
    </location>
</feature>
<feature type="transmembrane region" description="Helical" evidence="1">
    <location>
        <begin position="78"/>
        <end position="96"/>
    </location>
</feature>
<keyword evidence="3" id="KW-1185">Reference proteome</keyword>
<dbReference type="EMBL" id="SEWF01000019">
    <property type="protein sequence ID" value="RYU95012.1"/>
    <property type="molecule type" value="Genomic_DNA"/>
</dbReference>
<reference evidence="2 3" key="1">
    <citation type="submission" date="2019-02" db="EMBL/GenBank/DDBJ databases">
        <title>Bacterial novel species Emticicia sp. 17J42-9 isolated from soil.</title>
        <authorList>
            <person name="Jung H.-Y."/>
        </authorList>
    </citation>
    <scope>NUCLEOTIDE SEQUENCE [LARGE SCALE GENOMIC DNA]</scope>
    <source>
        <strain evidence="2 3">17J42-9</strain>
    </source>
</reference>
<dbReference type="AlphaFoldDB" id="A0A4Q5LYX5"/>
<evidence type="ECO:0000313" key="2">
    <source>
        <dbReference type="EMBL" id="RYU95012.1"/>
    </source>
</evidence>
<gene>
    <name evidence="2" type="ORF">EWM59_14105</name>
</gene>
<dbReference type="InterPro" id="IPR004891">
    <property type="entry name" value="Mercury-R_MerC"/>
</dbReference>
<protein>
    <submittedName>
        <fullName evidence="2">MerC domain-containing protein</fullName>
    </submittedName>
</protein>
<organism evidence="2 3">
    <name type="scientific">Emticicia agri</name>
    <dbReference type="NCBI Taxonomy" id="2492393"/>
    <lineage>
        <taxon>Bacteria</taxon>
        <taxon>Pseudomonadati</taxon>
        <taxon>Bacteroidota</taxon>
        <taxon>Cytophagia</taxon>
        <taxon>Cytophagales</taxon>
        <taxon>Leadbetterellaceae</taxon>
        <taxon>Emticicia</taxon>
    </lineage>
</organism>
<keyword evidence="1" id="KW-1133">Transmembrane helix</keyword>
<dbReference type="Proteomes" id="UP000293162">
    <property type="component" value="Unassembled WGS sequence"/>
</dbReference>